<dbReference type="AlphaFoldDB" id="A0A1I2G0R2"/>
<dbReference type="EMBL" id="FONA01000043">
    <property type="protein sequence ID" value="SFF10688.1"/>
    <property type="molecule type" value="Genomic_DNA"/>
</dbReference>
<organism evidence="2 3">
    <name type="scientific">Thermophagus xiamenensis</name>
    <dbReference type="NCBI Taxonomy" id="385682"/>
    <lineage>
        <taxon>Bacteria</taxon>
        <taxon>Pseudomonadati</taxon>
        <taxon>Bacteroidota</taxon>
        <taxon>Bacteroidia</taxon>
        <taxon>Marinilabiliales</taxon>
        <taxon>Marinilabiliaceae</taxon>
        <taxon>Thermophagus</taxon>
    </lineage>
</organism>
<dbReference type="OrthoDB" id="1120477at2"/>
<dbReference type="InterPro" id="IPR058512">
    <property type="entry name" value="DUF8199"/>
</dbReference>
<feature type="signal peptide" evidence="1">
    <location>
        <begin position="1"/>
        <end position="22"/>
    </location>
</feature>
<name>A0A1I2G0R2_9BACT</name>
<gene>
    <name evidence="2" type="ORF">SAMN05444380_1431</name>
</gene>
<evidence type="ECO:0000313" key="2">
    <source>
        <dbReference type="EMBL" id="SFF10688.1"/>
    </source>
</evidence>
<keyword evidence="3" id="KW-1185">Reference proteome</keyword>
<dbReference type="NCBIfam" id="NF047658">
    <property type="entry name" value="HYC_CC_PP"/>
    <property type="match status" value="1"/>
</dbReference>
<dbReference type="Pfam" id="PF26622">
    <property type="entry name" value="DUF8199"/>
    <property type="match status" value="1"/>
</dbReference>
<dbReference type="eggNOG" id="ENOG5033M9B">
    <property type="taxonomic scope" value="Bacteria"/>
</dbReference>
<protein>
    <recommendedName>
        <fullName evidence="4">Secreted protein</fullName>
    </recommendedName>
</protein>
<evidence type="ECO:0000256" key="1">
    <source>
        <dbReference type="SAM" id="SignalP"/>
    </source>
</evidence>
<accession>A0A1I2G0R2</accession>
<dbReference type="InterPro" id="IPR058060">
    <property type="entry name" value="HYC_CC_PP"/>
</dbReference>
<evidence type="ECO:0008006" key="4">
    <source>
        <dbReference type="Google" id="ProtNLM"/>
    </source>
</evidence>
<dbReference type="InParanoid" id="A0A1I2G0R2"/>
<dbReference type="Proteomes" id="UP000181976">
    <property type="component" value="Unassembled WGS sequence"/>
</dbReference>
<reference evidence="2 3" key="1">
    <citation type="submission" date="2016-10" db="EMBL/GenBank/DDBJ databases">
        <authorList>
            <person name="de Groot N.N."/>
        </authorList>
    </citation>
    <scope>NUCLEOTIDE SEQUENCE [LARGE SCALE GENOMIC DNA]</scope>
    <source>
        <strain evidence="2 3">DSM 19012</strain>
    </source>
</reference>
<keyword evidence="1" id="KW-0732">Signal</keyword>
<dbReference type="RefSeq" id="WP_074964419.1">
    <property type="nucleotide sequence ID" value="NZ_AFSL01000031.1"/>
</dbReference>
<proteinExistence type="predicted"/>
<evidence type="ECO:0000313" key="3">
    <source>
        <dbReference type="Proteomes" id="UP000181976"/>
    </source>
</evidence>
<feature type="chain" id="PRO_5010224140" description="Secreted protein" evidence="1">
    <location>
        <begin position="23"/>
        <end position="123"/>
    </location>
</feature>
<sequence length="123" mass="13825">MLRTITNIIISSLLLVSTTGLAMSKHYCEGEFISVELKTESDPCCDDSTCCHTETQFLQVENDFLTSFTNFSLEAPFAPQVILTSSEVEMKPVRINYNTSFVHSGLHPRCTGIRLALQQVYRL</sequence>